<organism evidence="1 2">
    <name type="scientific">Xenoophorus captivus</name>
    <dbReference type="NCBI Taxonomy" id="1517983"/>
    <lineage>
        <taxon>Eukaryota</taxon>
        <taxon>Metazoa</taxon>
        <taxon>Chordata</taxon>
        <taxon>Craniata</taxon>
        <taxon>Vertebrata</taxon>
        <taxon>Euteleostomi</taxon>
        <taxon>Actinopterygii</taxon>
        <taxon>Neopterygii</taxon>
        <taxon>Teleostei</taxon>
        <taxon>Neoteleostei</taxon>
        <taxon>Acanthomorphata</taxon>
        <taxon>Ovalentaria</taxon>
        <taxon>Atherinomorphae</taxon>
        <taxon>Cyprinodontiformes</taxon>
        <taxon>Goodeidae</taxon>
        <taxon>Xenoophorus</taxon>
    </lineage>
</organism>
<comment type="caution">
    <text evidence="1">The sequence shown here is derived from an EMBL/GenBank/DDBJ whole genome shotgun (WGS) entry which is preliminary data.</text>
</comment>
<reference evidence="1 2" key="1">
    <citation type="submission" date="2021-06" db="EMBL/GenBank/DDBJ databases">
        <authorList>
            <person name="Palmer J.M."/>
        </authorList>
    </citation>
    <scope>NUCLEOTIDE SEQUENCE [LARGE SCALE GENOMIC DNA]</scope>
    <source>
        <strain evidence="1 2">XC_2019</strain>
        <tissue evidence="1">Muscle</tissue>
    </source>
</reference>
<proteinExistence type="predicted"/>
<protein>
    <submittedName>
        <fullName evidence="1">Uncharacterized protein</fullName>
    </submittedName>
</protein>
<evidence type="ECO:0000313" key="1">
    <source>
        <dbReference type="EMBL" id="MEQ2217232.1"/>
    </source>
</evidence>
<gene>
    <name evidence="1" type="ORF">XENOCAPTIV_000135</name>
</gene>
<name>A0ABV0S9I0_9TELE</name>
<accession>A0ABV0S9I0</accession>
<dbReference type="Proteomes" id="UP001434883">
    <property type="component" value="Unassembled WGS sequence"/>
</dbReference>
<keyword evidence="2" id="KW-1185">Reference proteome</keyword>
<sequence length="129" mass="14865">MSPRKTEYVTRFAACYFSEIYSLEVCNSQKYQQNHYTGNNDSLKHTMHYLKLEVHMQHVHQQVKNCKLLFLTVSIATFLNAAELESWQVIVFCSESKAVCLLQILHPDHVVHILILDAAMEAARTTATH</sequence>
<evidence type="ECO:0000313" key="2">
    <source>
        <dbReference type="Proteomes" id="UP001434883"/>
    </source>
</evidence>
<dbReference type="EMBL" id="JAHRIN010075721">
    <property type="protein sequence ID" value="MEQ2217232.1"/>
    <property type="molecule type" value="Genomic_DNA"/>
</dbReference>